<dbReference type="InterPro" id="IPR051715">
    <property type="entry name" value="Intimin-Invasin_domain"/>
</dbReference>
<reference evidence="4" key="2">
    <citation type="submission" date="2020-09" db="EMBL/GenBank/DDBJ databases">
        <authorList>
            <person name="Sun Q."/>
            <person name="Zhou Y."/>
        </authorList>
    </citation>
    <scope>NUCLEOTIDE SEQUENCE</scope>
    <source>
        <strain evidence="4">CGMCC 1.15254</strain>
    </source>
</reference>
<dbReference type="GO" id="GO:0009279">
    <property type="term" value="C:cell outer membrane"/>
    <property type="evidence" value="ECO:0007669"/>
    <property type="project" value="TreeGrafter"/>
</dbReference>
<dbReference type="PANTHER" id="PTHR39576:SF2">
    <property type="entry name" value="ATTACHING AND EFFACING PROTEIN HOMOLOG-RELATED"/>
    <property type="match status" value="1"/>
</dbReference>
<dbReference type="Pfam" id="PF11924">
    <property type="entry name" value="IAT_beta"/>
    <property type="match status" value="1"/>
</dbReference>
<feature type="signal peptide" evidence="2">
    <location>
        <begin position="1"/>
        <end position="28"/>
    </location>
</feature>
<dbReference type="AlphaFoldDB" id="A0A917FBJ3"/>
<gene>
    <name evidence="4" type="ORF">GCM10011332_15140</name>
</gene>
<dbReference type="PANTHER" id="PTHR39576">
    <property type="entry name" value="ATTACHING AND EFFACING PROTEIN HOMOLOG-RELATED-RELATED"/>
    <property type="match status" value="1"/>
</dbReference>
<dbReference type="InterPro" id="IPR024519">
    <property type="entry name" value="IAT_beta"/>
</dbReference>
<dbReference type="PROSITE" id="PS51257">
    <property type="entry name" value="PROKAR_LIPOPROTEIN"/>
    <property type="match status" value="1"/>
</dbReference>
<evidence type="ECO:0000313" key="4">
    <source>
        <dbReference type="EMBL" id="GGF62277.1"/>
    </source>
</evidence>
<feature type="domain" description="Inverse autotransporter beta-domain" evidence="3">
    <location>
        <begin position="81"/>
        <end position="319"/>
    </location>
</feature>
<dbReference type="RefSeq" id="WP_188663473.1">
    <property type="nucleotide sequence ID" value="NZ_BMHV01000009.1"/>
</dbReference>
<feature type="chain" id="PRO_5037158047" description="Inverse autotransporter beta-domain domain-containing protein" evidence="2">
    <location>
        <begin position="29"/>
        <end position="336"/>
    </location>
</feature>
<sequence>MSQINFKYMCRATIFAGISAGCVTLANAEDPNAQKTYQKVAQSVQMAASNNVEGAAVNLGQAAIEYFLPAIGEDLPAWAQRIEFEAEIQDDGKPYWSLLTVQPLYESEGKEQTVFTQLSQNRYEYLGTDRDVTNIGLGYRQLLNDNTIMLGANTFFDWEWKRRHKRLGMGVEAKWSGLDFASNAYWGLGGATSHGLSGDTREEVLDGFDVELGLQIPYMPWARVYSKRYFWESVLNTEDIKGWTASLEADIHQNLTVEAGWRDDNFSDDEVFMKLSFNFGPGGGQPNRPAAFSSSFIADQAWDMRDMSEHNLDKVRRENRIIVERRSSGVVISRSN</sequence>
<keyword evidence="5" id="KW-1185">Reference proteome</keyword>
<dbReference type="EMBL" id="BMHV01000009">
    <property type="protein sequence ID" value="GGF62277.1"/>
    <property type="molecule type" value="Genomic_DNA"/>
</dbReference>
<reference evidence="4" key="1">
    <citation type="journal article" date="2014" name="Int. J. Syst. Evol. Microbiol.">
        <title>Complete genome sequence of Corynebacterium casei LMG S-19264T (=DSM 44701T), isolated from a smear-ripened cheese.</title>
        <authorList>
            <consortium name="US DOE Joint Genome Institute (JGI-PGF)"/>
            <person name="Walter F."/>
            <person name="Albersmeier A."/>
            <person name="Kalinowski J."/>
            <person name="Ruckert C."/>
        </authorList>
    </citation>
    <scope>NUCLEOTIDE SEQUENCE</scope>
    <source>
        <strain evidence="4">CGMCC 1.15254</strain>
    </source>
</reference>
<evidence type="ECO:0000256" key="2">
    <source>
        <dbReference type="SAM" id="SignalP"/>
    </source>
</evidence>
<dbReference type="InterPro" id="IPR038177">
    <property type="entry name" value="IAT_beta_sf"/>
</dbReference>
<proteinExistence type="inferred from homology"/>
<dbReference type="Proteomes" id="UP000632498">
    <property type="component" value="Unassembled WGS sequence"/>
</dbReference>
<protein>
    <recommendedName>
        <fullName evidence="3">Inverse autotransporter beta-domain domain-containing protein</fullName>
    </recommendedName>
</protein>
<evidence type="ECO:0000313" key="5">
    <source>
        <dbReference type="Proteomes" id="UP000632498"/>
    </source>
</evidence>
<keyword evidence="2" id="KW-0732">Signal</keyword>
<dbReference type="Gene3D" id="2.40.160.160">
    <property type="entry name" value="Inverse autotransporter, beta-domain"/>
    <property type="match status" value="1"/>
</dbReference>
<evidence type="ECO:0000256" key="1">
    <source>
        <dbReference type="ARBA" id="ARBA00010116"/>
    </source>
</evidence>
<comment type="caution">
    <text evidence="4">The sequence shown here is derived from an EMBL/GenBank/DDBJ whole genome shotgun (WGS) entry which is preliminary data.</text>
</comment>
<accession>A0A917FBJ3</accession>
<comment type="similarity">
    <text evidence="1">Belongs to the intimin/invasin family.</text>
</comment>
<organism evidence="4 5">
    <name type="scientific">Terasakiella brassicae</name>
    <dbReference type="NCBI Taxonomy" id="1634917"/>
    <lineage>
        <taxon>Bacteria</taxon>
        <taxon>Pseudomonadati</taxon>
        <taxon>Pseudomonadota</taxon>
        <taxon>Alphaproteobacteria</taxon>
        <taxon>Rhodospirillales</taxon>
        <taxon>Terasakiellaceae</taxon>
        <taxon>Terasakiella</taxon>
    </lineage>
</organism>
<evidence type="ECO:0000259" key="3">
    <source>
        <dbReference type="Pfam" id="PF11924"/>
    </source>
</evidence>
<name>A0A917FBJ3_9PROT</name>